<dbReference type="PANTHER" id="PTHR44329:SF214">
    <property type="entry name" value="PROTEIN KINASE DOMAIN-CONTAINING PROTEIN"/>
    <property type="match status" value="1"/>
</dbReference>
<dbReference type="InterPro" id="IPR000719">
    <property type="entry name" value="Prot_kinase_dom"/>
</dbReference>
<dbReference type="InterPro" id="IPR008266">
    <property type="entry name" value="Tyr_kinase_AS"/>
</dbReference>
<dbReference type="eggNOG" id="KOG0192">
    <property type="taxonomic scope" value="Eukaryota"/>
</dbReference>
<dbReference type="GeneID" id="17036277"/>
<dbReference type="GO" id="GO:0004674">
    <property type="term" value="F:protein serine/threonine kinase activity"/>
    <property type="evidence" value="ECO:0007669"/>
    <property type="project" value="TreeGrafter"/>
</dbReference>
<dbReference type="InterPro" id="IPR011009">
    <property type="entry name" value="Kinase-like_dom_sf"/>
</dbReference>
<evidence type="ECO:0000313" key="2">
    <source>
        <dbReference type="EMBL" id="EIE18366.1"/>
    </source>
</evidence>
<organism evidence="2 3">
    <name type="scientific">Coccomyxa subellipsoidea (strain C-169)</name>
    <name type="common">Green microalga</name>
    <dbReference type="NCBI Taxonomy" id="574566"/>
    <lineage>
        <taxon>Eukaryota</taxon>
        <taxon>Viridiplantae</taxon>
        <taxon>Chlorophyta</taxon>
        <taxon>core chlorophytes</taxon>
        <taxon>Trebouxiophyceae</taxon>
        <taxon>Trebouxiophyceae incertae sedis</taxon>
        <taxon>Coccomyxaceae</taxon>
        <taxon>Coccomyxa</taxon>
        <taxon>Coccomyxa subellipsoidea</taxon>
    </lineage>
</organism>
<dbReference type="InterPro" id="IPR051681">
    <property type="entry name" value="Ser/Thr_Kinases-Pseudokinases"/>
</dbReference>
<dbReference type="EMBL" id="AGSI01000024">
    <property type="protein sequence ID" value="EIE18366.1"/>
    <property type="molecule type" value="Genomic_DNA"/>
</dbReference>
<dbReference type="SUPFAM" id="SSF56112">
    <property type="entry name" value="Protein kinase-like (PK-like)"/>
    <property type="match status" value="1"/>
</dbReference>
<comment type="caution">
    <text evidence="2">The sequence shown here is derived from an EMBL/GenBank/DDBJ whole genome shotgun (WGS) entry which is preliminary data.</text>
</comment>
<dbReference type="PROSITE" id="PS50011">
    <property type="entry name" value="PROTEIN_KINASE_DOM"/>
    <property type="match status" value="1"/>
</dbReference>
<feature type="non-terminal residue" evidence="2">
    <location>
        <position position="1"/>
    </location>
</feature>
<reference evidence="2 3" key="1">
    <citation type="journal article" date="2012" name="Genome Biol.">
        <title>The genome of the polar eukaryotic microalga coccomyxa subellipsoidea reveals traits of cold adaptation.</title>
        <authorList>
            <person name="Blanc G."/>
            <person name="Agarkova I."/>
            <person name="Grimwood J."/>
            <person name="Kuo A."/>
            <person name="Brueggeman A."/>
            <person name="Dunigan D."/>
            <person name="Gurnon J."/>
            <person name="Ladunga I."/>
            <person name="Lindquist E."/>
            <person name="Lucas S."/>
            <person name="Pangilinan J."/>
            <person name="Proschold T."/>
            <person name="Salamov A."/>
            <person name="Schmutz J."/>
            <person name="Weeks D."/>
            <person name="Yamada T."/>
            <person name="Claverie J.M."/>
            <person name="Grigoriev I."/>
            <person name="Van Etten J."/>
            <person name="Lomsadze A."/>
            <person name="Borodovsky M."/>
        </authorList>
    </citation>
    <scope>NUCLEOTIDE SEQUENCE [LARGE SCALE GENOMIC DNA]</scope>
    <source>
        <strain evidence="2 3">C-169</strain>
    </source>
</reference>
<dbReference type="Proteomes" id="UP000007264">
    <property type="component" value="Unassembled WGS sequence"/>
</dbReference>
<dbReference type="Pfam" id="PF07714">
    <property type="entry name" value="PK_Tyr_Ser-Thr"/>
    <property type="match status" value="1"/>
</dbReference>
<dbReference type="InterPro" id="IPR001245">
    <property type="entry name" value="Ser-Thr/Tyr_kinase_cat_dom"/>
</dbReference>
<dbReference type="STRING" id="574566.I0YIZ7"/>
<dbReference type="PRINTS" id="PR00109">
    <property type="entry name" value="TYRKINASE"/>
</dbReference>
<dbReference type="Gene3D" id="1.10.510.10">
    <property type="entry name" value="Transferase(Phosphotransferase) domain 1"/>
    <property type="match status" value="1"/>
</dbReference>
<accession>I0YIZ7</accession>
<protein>
    <submittedName>
        <fullName evidence="2">Kinase-like protein</fullName>
    </submittedName>
</protein>
<gene>
    <name evidence="2" type="ORF">COCSUDRAFT_20768</name>
</gene>
<dbReference type="OrthoDB" id="515019at2759"/>
<evidence type="ECO:0000313" key="3">
    <source>
        <dbReference type="Proteomes" id="UP000007264"/>
    </source>
</evidence>
<dbReference type="KEGG" id="csl:COCSUDRAFT_20768"/>
<feature type="domain" description="Protein kinase" evidence="1">
    <location>
        <begin position="1"/>
        <end position="200"/>
    </location>
</feature>
<evidence type="ECO:0000259" key="1">
    <source>
        <dbReference type="PROSITE" id="PS50011"/>
    </source>
</evidence>
<proteinExistence type="predicted"/>
<sequence length="218" mass="24084">ETWLLLEYCDMGSLMDAINKTWFRSCSKGPANMRMVLVTAHEMTAGLSFLHSQGLVHGDLSSGNVLLASSPDSPHGFSVKISDFGLSRNMDIQSRIETKTTGTVNYMPPEVLSDGIVSKAADVYAFGVLVWEIVCGVRAWEGLTPPQVMLAVACQHKQLAFPNWVPTEIAKLCHECMEADPQQRPTFKELERRLGNHLGKLQATDSMDLKNFRALSCP</sequence>
<dbReference type="AlphaFoldDB" id="I0YIZ7"/>
<keyword evidence="3" id="KW-1185">Reference proteome</keyword>
<dbReference type="PANTHER" id="PTHR44329">
    <property type="entry name" value="SERINE/THREONINE-PROTEIN KINASE TNNI3K-RELATED"/>
    <property type="match status" value="1"/>
</dbReference>
<name>I0YIZ7_COCSC</name>
<dbReference type="RefSeq" id="XP_005642910.1">
    <property type="nucleotide sequence ID" value="XM_005642853.1"/>
</dbReference>
<dbReference type="PROSITE" id="PS00109">
    <property type="entry name" value="PROTEIN_KINASE_TYR"/>
    <property type="match status" value="1"/>
</dbReference>
<dbReference type="GO" id="GO:0005524">
    <property type="term" value="F:ATP binding"/>
    <property type="evidence" value="ECO:0007669"/>
    <property type="project" value="InterPro"/>
</dbReference>